<gene>
    <name evidence="1" type="ORF">ACE5LO_01145</name>
</gene>
<dbReference type="Proteomes" id="UP001580430">
    <property type="component" value="Unassembled WGS sequence"/>
</dbReference>
<dbReference type="EMBL" id="JBHIRY010000001">
    <property type="protein sequence ID" value="MFB5758988.1"/>
    <property type="molecule type" value="Genomic_DNA"/>
</dbReference>
<evidence type="ECO:0000313" key="1">
    <source>
        <dbReference type="EMBL" id="MFB5758988.1"/>
    </source>
</evidence>
<comment type="caution">
    <text evidence="1">The sequence shown here is derived from an EMBL/GenBank/DDBJ whole genome shotgun (WGS) entry which is preliminary data.</text>
</comment>
<reference evidence="1 2" key="1">
    <citation type="submission" date="2024-09" db="EMBL/GenBank/DDBJ databases">
        <title>Paenibacillus zeirhizospherea sp. nov., isolated from surface of the maize (Zea mays) roots in a horticulture field, Hungary.</title>
        <authorList>
            <person name="Marton D."/>
            <person name="Farkas M."/>
            <person name="Bedics A."/>
            <person name="Toth E."/>
            <person name="Tancsics A."/>
            <person name="Boka K."/>
            <person name="Marati G."/>
            <person name="Kriszt B."/>
            <person name="Cserhati M."/>
        </authorList>
    </citation>
    <scope>NUCLEOTIDE SEQUENCE [LARGE SCALE GENOMIC DNA]</scope>
    <source>
        <strain evidence="1 2">JCM 18446</strain>
    </source>
</reference>
<keyword evidence="2" id="KW-1185">Reference proteome</keyword>
<proteinExistence type="predicted"/>
<organism evidence="1 2">
    <name type="scientific">Paenibacillus medicaginis</name>
    <dbReference type="NCBI Taxonomy" id="1470560"/>
    <lineage>
        <taxon>Bacteria</taxon>
        <taxon>Bacillati</taxon>
        <taxon>Bacillota</taxon>
        <taxon>Bacilli</taxon>
        <taxon>Bacillales</taxon>
        <taxon>Paenibacillaceae</taxon>
        <taxon>Paenibacillus</taxon>
    </lineage>
</organism>
<accession>A0ABV5BUM3</accession>
<protein>
    <submittedName>
        <fullName evidence="1">Uncharacterized protein</fullName>
    </submittedName>
</protein>
<evidence type="ECO:0000313" key="2">
    <source>
        <dbReference type="Proteomes" id="UP001580430"/>
    </source>
</evidence>
<name>A0ABV5BUM3_9BACL</name>
<dbReference type="RefSeq" id="WP_375518240.1">
    <property type="nucleotide sequence ID" value="NZ_JBHIRY010000001.1"/>
</dbReference>
<sequence length="56" mass="6665">MNKRVVYLEDNMIDEHEKEIFQADIPYTVKGNLIINEDGLSVPIHNIWVDFRLIHQ</sequence>